<evidence type="ECO:0000313" key="4">
    <source>
        <dbReference type="EMBL" id="SMD02651.1"/>
    </source>
</evidence>
<dbReference type="EMBL" id="FWXY01000022">
    <property type="protein sequence ID" value="SMD02651.1"/>
    <property type="molecule type" value="Genomic_DNA"/>
</dbReference>
<dbReference type="PROSITE" id="PS00745">
    <property type="entry name" value="RF_PROK_I"/>
    <property type="match status" value="1"/>
</dbReference>
<sequence>MLHITDDIFILDNEIELNAIRAQGAGGQNVNKVSSAVHLRFDILNSTLPNSVKERLQTLNDRRISKDGIIVIKAQQFRSREKNIGNALNRLTDLIQKALVPIAKRKPTRPTRGAKQRRLDNKARRSEKKKLRKKINFSH</sequence>
<feature type="compositionally biased region" description="Basic residues" evidence="2">
    <location>
        <begin position="103"/>
        <end position="116"/>
    </location>
</feature>
<dbReference type="PANTHER" id="PTHR47814:SF1">
    <property type="entry name" value="PEPTIDYL-TRNA HYDROLASE ARFB"/>
    <property type="match status" value="1"/>
</dbReference>
<dbReference type="GO" id="GO:0004045">
    <property type="term" value="F:peptidyl-tRNA hydrolase activity"/>
    <property type="evidence" value="ECO:0007669"/>
    <property type="project" value="TreeGrafter"/>
</dbReference>
<organism evidence="4 5">
    <name type="scientific">Desulfocicer vacuolatum DSM 3385</name>
    <dbReference type="NCBI Taxonomy" id="1121400"/>
    <lineage>
        <taxon>Bacteria</taxon>
        <taxon>Pseudomonadati</taxon>
        <taxon>Thermodesulfobacteriota</taxon>
        <taxon>Desulfobacteria</taxon>
        <taxon>Desulfobacterales</taxon>
        <taxon>Desulfobacteraceae</taxon>
        <taxon>Desulfocicer</taxon>
    </lineage>
</organism>
<evidence type="ECO:0000313" key="5">
    <source>
        <dbReference type="Proteomes" id="UP000192418"/>
    </source>
</evidence>
<dbReference type="PANTHER" id="PTHR47814">
    <property type="entry name" value="PEPTIDYL-TRNA HYDROLASE ARFB"/>
    <property type="match status" value="1"/>
</dbReference>
<dbReference type="GO" id="GO:0003747">
    <property type="term" value="F:translation release factor activity"/>
    <property type="evidence" value="ECO:0007669"/>
    <property type="project" value="InterPro"/>
</dbReference>
<dbReference type="SUPFAM" id="SSF75620">
    <property type="entry name" value="Release factor"/>
    <property type="match status" value="1"/>
</dbReference>
<dbReference type="OrthoDB" id="9815709at2"/>
<dbReference type="Proteomes" id="UP000192418">
    <property type="component" value="Unassembled WGS sequence"/>
</dbReference>
<name>A0A1W2DYQ1_9BACT</name>
<dbReference type="RefSeq" id="WP_084071171.1">
    <property type="nucleotide sequence ID" value="NZ_FWXY01000022.1"/>
</dbReference>
<comment type="similarity">
    <text evidence="1">Belongs to the prokaryotic/mitochondrial release factor family.</text>
</comment>
<dbReference type="GO" id="GO:0072344">
    <property type="term" value="P:rescue of stalled ribosome"/>
    <property type="evidence" value="ECO:0007669"/>
    <property type="project" value="TreeGrafter"/>
</dbReference>
<proteinExistence type="inferred from homology"/>
<protein>
    <submittedName>
        <fullName evidence="4">Ribosome-associated protein</fullName>
    </submittedName>
</protein>
<feature type="compositionally biased region" description="Basic residues" evidence="2">
    <location>
        <begin position="125"/>
        <end position="139"/>
    </location>
</feature>
<evidence type="ECO:0000256" key="2">
    <source>
        <dbReference type="SAM" id="MobiDB-lite"/>
    </source>
</evidence>
<gene>
    <name evidence="4" type="ORF">SAMN02746065_12251</name>
</gene>
<evidence type="ECO:0000256" key="1">
    <source>
        <dbReference type="ARBA" id="ARBA00010835"/>
    </source>
</evidence>
<dbReference type="InterPro" id="IPR000352">
    <property type="entry name" value="Pep_chain_release_fac_I"/>
</dbReference>
<dbReference type="Pfam" id="PF00472">
    <property type="entry name" value="RF-1"/>
    <property type="match status" value="1"/>
</dbReference>
<reference evidence="4 5" key="1">
    <citation type="submission" date="2017-04" db="EMBL/GenBank/DDBJ databases">
        <authorList>
            <person name="Afonso C.L."/>
            <person name="Miller P.J."/>
            <person name="Scott M.A."/>
            <person name="Spackman E."/>
            <person name="Goraichik I."/>
            <person name="Dimitrov K.M."/>
            <person name="Suarez D.L."/>
            <person name="Swayne D.E."/>
        </authorList>
    </citation>
    <scope>NUCLEOTIDE SEQUENCE [LARGE SCALE GENOMIC DNA]</scope>
    <source>
        <strain evidence="4 5">DSM 3385</strain>
    </source>
</reference>
<dbReference type="GO" id="GO:0043022">
    <property type="term" value="F:ribosome binding"/>
    <property type="evidence" value="ECO:0007669"/>
    <property type="project" value="TreeGrafter"/>
</dbReference>
<dbReference type="Gene3D" id="3.30.160.20">
    <property type="match status" value="1"/>
</dbReference>
<dbReference type="AlphaFoldDB" id="A0A1W2DYQ1"/>
<feature type="region of interest" description="Disordered" evidence="2">
    <location>
        <begin position="102"/>
        <end position="139"/>
    </location>
</feature>
<evidence type="ECO:0000259" key="3">
    <source>
        <dbReference type="PROSITE" id="PS00745"/>
    </source>
</evidence>
<accession>A0A1W2DYQ1</accession>
<feature type="domain" description="Prokaryotic-type class I peptide chain release factors" evidence="3">
    <location>
        <begin position="21"/>
        <end position="37"/>
    </location>
</feature>
<keyword evidence="5" id="KW-1185">Reference proteome</keyword>
<dbReference type="NCBIfam" id="NF006718">
    <property type="entry name" value="PRK09256.1"/>
    <property type="match status" value="1"/>
</dbReference>
<dbReference type="STRING" id="1121400.SAMN02746065_12251"/>
<dbReference type="InterPro" id="IPR045853">
    <property type="entry name" value="Pep_chain_release_fac_I_sf"/>
</dbReference>